<name>G3IYE8_METTV</name>
<dbReference type="STRING" id="697282.Mettu_4332"/>
<dbReference type="HOGENOM" id="CLU_2585712_0_0_6"/>
<dbReference type="RefSeq" id="WP_006893658.1">
    <property type="nucleotide sequence ID" value="NZ_JH109153.1"/>
</dbReference>
<dbReference type="Proteomes" id="UP000004664">
    <property type="component" value="Unassembled WGS sequence"/>
</dbReference>
<keyword evidence="2" id="KW-1185">Reference proteome</keyword>
<evidence type="ECO:0000313" key="1">
    <source>
        <dbReference type="EMBL" id="EGW21170.1"/>
    </source>
</evidence>
<gene>
    <name evidence="1" type="ORF">Mettu_4332</name>
</gene>
<reference evidence="1 2" key="1">
    <citation type="submission" date="2011-06" db="EMBL/GenBank/DDBJ databases">
        <title>Genomic sequence of Methylobacter tundripaludum SV96.</title>
        <authorList>
            <consortium name="US DOE Joint Genome Institute"/>
            <person name="Lucas S."/>
            <person name="Han J."/>
            <person name="Lapidus A."/>
            <person name="Cheng J.-F."/>
            <person name="Goodwin L."/>
            <person name="Pitluck S."/>
            <person name="Held B."/>
            <person name="Detter J.C."/>
            <person name="Han C."/>
            <person name="Tapia R."/>
            <person name="Land M."/>
            <person name="Hauser L."/>
            <person name="Kyrpides N."/>
            <person name="Ivanova N."/>
            <person name="Ovchinnikova G."/>
            <person name="Pagani I."/>
            <person name="Klotz M.G."/>
            <person name="Dispirito A.A."/>
            <person name="Murrell J.C."/>
            <person name="Dunfield P."/>
            <person name="Kalyuzhnaya M.G."/>
            <person name="Svenning M."/>
            <person name="Trotsenko Y.A."/>
            <person name="Stein L.Y."/>
            <person name="Woyke T."/>
        </authorList>
    </citation>
    <scope>NUCLEOTIDE SEQUENCE [LARGE SCALE GENOMIC DNA]</scope>
    <source>
        <strain evidence="2">ATCC BAA-1195 / DSM 17260 / SV96</strain>
    </source>
</reference>
<evidence type="ECO:0000313" key="2">
    <source>
        <dbReference type="Proteomes" id="UP000004664"/>
    </source>
</evidence>
<dbReference type="GO" id="GO:0006355">
    <property type="term" value="P:regulation of DNA-templated transcription"/>
    <property type="evidence" value="ECO:0007669"/>
    <property type="project" value="InterPro"/>
</dbReference>
<dbReference type="AlphaFoldDB" id="G3IYE8"/>
<organism evidence="1 2">
    <name type="scientific">Methylobacter tundripaludum (strain ATCC BAA-1195 / DSM 17260 / SV96)</name>
    <dbReference type="NCBI Taxonomy" id="697282"/>
    <lineage>
        <taxon>Bacteria</taxon>
        <taxon>Pseudomonadati</taxon>
        <taxon>Pseudomonadota</taxon>
        <taxon>Gammaproteobacteria</taxon>
        <taxon>Methylococcales</taxon>
        <taxon>Methylococcaceae</taxon>
        <taxon>Methylobacter</taxon>
    </lineage>
</organism>
<protein>
    <submittedName>
        <fullName evidence="1">Uncharacterized protein</fullName>
    </submittedName>
</protein>
<dbReference type="EMBL" id="JH109153">
    <property type="protein sequence ID" value="EGW21170.1"/>
    <property type="molecule type" value="Genomic_DNA"/>
</dbReference>
<sequence length="80" mass="8941">MMTLELDDETAHLLDQLTQREHLDPAQLVKQALADYLGTLQITHAGKNELMSDIIATLPSLPTFTGDPLAIQKALRDEWD</sequence>
<dbReference type="OrthoDB" id="5625399at2"/>
<proteinExistence type="predicted"/>
<accession>G3IYE8</accession>